<dbReference type="AlphaFoldDB" id="X0XWX3"/>
<accession>X0XWX3</accession>
<name>X0XWX3_9ZZZZ</name>
<reference evidence="1" key="1">
    <citation type="journal article" date="2014" name="Front. Microbiol.">
        <title>High frequency of phylogenetically diverse reductive dehalogenase-homologous genes in deep subseafloor sedimentary metagenomes.</title>
        <authorList>
            <person name="Kawai M."/>
            <person name="Futagami T."/>
            <person name="Toyoda A."/>
            <person name="Takaki Y."/>
            <person name="Nishi S."/>
            <person name="Hori S."/>
            <person name="Arai W."/>
            <person name="Tsubouchi T."/>
            <person name="Morono Y."/>
            <person name="Uchiyama I."/>
            <person name="Ito T."/>
            <person name="Fujiyama A."/>
            <person name="Inagaki F."/>
            <person name="Takami H."/>
        </authorList>
    </citation>
    <scope>NUCLEOTIDE SEQUENCE</scope>
    <source>
        <strain evidence="1">Expedition CK06-06</strain>
    </source>
</reference>
<sequence length="154" mass="17336">MQTHCFNDFDAFTESIGDLKSRMLLRNATRHQWSISSVDLDGFKVQYGRLGSGNVAQAEVSSLAYMLYLPLTDSVEYRANGTVLEEDSFAILEPGCEVCVSTKDAHDWLVVSIPSQRFDCDALSGSFRASRDHNVWVTGAMHQAARKYRHLLRE</sequence>
<feature type="non-terminal residue" evidence="1">
    <location>
        <position position="154"/>
    </location>
</feature>
<protein>
    <submittedName>
        <fullName evidence="1">Uncharacterized protein</fullName>
    </submittedName>
</protein>
<organism evidence="1">
    <name type="scientific">marine sediment metagenome</name>
    <dbReference type="NCBI Taxonomy" id="412755"/>
    <lineage>
        <taxon>unclassified sequences</taxon>
        <taxon>metagenomes</taxon>
        <taxon>ecological metagenomes</taxon>
    </lineage>
</organism>
<dbReference type="EMBL" id="BARS01051696">
    <property type="protein sequence ID" value="GAG47874.1"/>
    <property type="molecule type" value="Genomic_DNA"/>
</dbReference>
<proteinExistence type="predicted"/>
<evidence type="ECO:0000313" key="1">
    <source>
        <dbReference type="EMBL" id="GAG47874.1"/>
    </source>
</evidence>
<comment type="caution">
    <text evidence="1">The sequence shown here is derived from an EMBL/GenBank/DDBJ whole genome shotgun (WGS) entry which is preliminary data.</text>
</comment>
<gene>
    <name evidence="1" type="ORF">S01H1_76951</name>
</gene>